<gene>
    <name evidence="1" type="ORF">GCM10008098_07430</name>
</gene>
<proteinExistence type="predicted"/>
<name>A0ABQ2ZMJ9_9GAMM</name>
<evidence type="ECO:0000313" key="1">
    <source>
        <dbReference type="EMBL" id="GGY18074.1"/>
    </source>
</evidence>
<sequence>MARLRLVIFLLPGYLLLAACATYGWHGDHATPFDTARKNCDALAAAQSAGQARDATFDACMNGEGWQRR</sequence>
<protein>
    <recommendedName>
        <fullName evidence="3">Lipoprotein</fullName>
    </recommendedName>
</protein>
<keyword evidence="2" id="KW-1185">Reference proteome</keyword>
<organism evidence="1 2">
    <name type="scientific">Rhodanobacter panaciterrae</name>
    <dbReference type="NCBI Taxonomy" id="490572"/>
    <lineage>
        <taxon>Bacteria</taxon>
        <taxon>Pseudomonadati</taxon>
        <taxon>Pseudomonadota</taxon>
        <taxon>Gammaproteobacteria</taxon>
        <taxon>Lysobacterales</taxon>
        <taxon>Rhodanobacteraceae</taxon>
        <taxon>Rhodanobacter</taxon>
    </lineage>
</organism>
<evidence type="ECO:0000313" key="2">
    <source>
        <dbReference type="Proteomes" id="UP000621898"/>
    </source>
</evidence>
<accession>A0ABQ2ZMJ9</accession>
<evidence type="ECO:0008006" key="3">
    <source>
        <dbReference type="Google" id="ProtNLM"/>
    </source>
</evidence>
<reference evidence="2" key="1">
    <citation type="journal article" date="2019" name="Int. J. Syst. Evol. Microbiol.">
        <title>The Global Catalogue of Microorganisms (GCM) 10K type strain sequencing project: providing services to taxonomists for standard genome sequencing and annotation.</title>
        <authorList>
            <consortium name="The Broad Institute Genomics Platform"/>
            <consortium name="The Broad Institute Genome Sequencing Center for Infectious Disease"/>
            <person name="Wu L."/>
            <person name="Ma J."/>
        </authorList>
    </citation>
    <scope>NUCLEOTIDE SEQUENCE [LARGE SCALE GENOMIC DNA]</scope>
    <source>
        <strain evidence="2">KCTC 22232</strain>
    </source>
</reference>
<comment type="caution">
    <text evidence="1">The sequence shown here is derived from an EMBL/GenBank/DDBJ whole genome shotgun (WGS) entry which is preliminary data.</text>
</comment>
<dbReference type="PROSITE" id="PS51257">
    <property type="entry name" value="PROKAR_LIPOPROTEIN"/>
    <property type="match status" value="1"/>
</dbReference>
<dbReference type="EMBL" id="BMXT01000001">
    <property type="protein sequence ID" value="GGY18074.1"/>
    <property type="molecule type" value="Genomic_DNA"/>
</dbReference>
<dbReference type="Proteomes" id="UP000621898">
    <property type="component" value="Unassembled WGS sequence"/>
</dbReference>